<evidence type="ECO:0000313" key="12">
    <source>
        <dbReference type="Proteomes" id="UP001153404"/>
    </source>
</evidence>
<dbReference type="Gene3D" id="2.60.40.10">
    <property type="entry name" value="Immunoglobulins"/>
    <property type="match status" value="3"/>
</dbReference>
<proteinExistence type="inferred from homology"/>
<evidence type="ECO:0000256" key="6">
    <source>
        <dbReference type="ARBA" id="ARBA00023295"/>
    </source>
</evidence>
<comment type="similarity">
    <text evidence="1 8">Belongs to the glycosyl hydrolase 27 family.</text>
</comment>
<dbReference type="PANTHER" id="PTHR11452:SF42">
    <property type="entry name" value="ALPHA-GALACTOSIDASE"/>
    <property type="match status" value="1"/>
</dbReference>
<dbReference type="SUPFAM" id="SSF51445">
    <property type="entry name" value="(Trans)glycosidases"/>
    <property type="match status" value="1"/>
</dbReference>
<evidence type="ECO:0000256" key="4">
    <source>
        <dbReference type="ARBA" id="ARBA00023001"/>
    </source>
</evidence>
<dbReference type="Pfam" id="PF00395">
    <property type="entry name" value="SLH"/>
    <property type="match status" value="3"/>
</dbReference>
<feature type="domain" description="SLH" evidence="10">
    <location>
        <begin position="1478"/>
        <end position="1535"/>
    </location>
</feature>
<dbReference type="InterPro" id="IPR013783">
    <property type="entry name" value="Ig-like_fold"/>
</dbReference>
<keyword evidence="6 8" id="KW-0326">Glycosidase</keyword>
<dbReference type="CDD" id="cd14792">
    <property type="entry name" value="GH27"/>
    <property type="match status" value="1"/>
</dbReference>
<dbReference type="PANTHER" id="PTHR11452">
    <property type="entry name" value="ALPHA-GALACTOSIDASE/ALPHA-N-ACETYLGALACTOSAMINIDASE"/>
    <property type="match status" value="1"/>
</dbReference>
<evidence type="ECO:0000256" key="8">
    <source>
        <dbReference type="RuleBase" id="RU361168"/>
    </source>
</evidence>
<feature type="region of interest" description="Disordered" evidence="9">
    <location>
        <begin position="1129"/>
        <end position="1171"/>
    </location>
</feature>
<dbReference type="InterPro" id="IPR005102">
    <property type="entry name" value="Carbo-bd_X2"/>
</dbReference>
<dbReference type="Gene3D" id="3.20.20.70">
    <property type="entry name" value="Aldolase class I"/>
    <property type="match status" value="1"/>
</dbReference>
<evidence type="ECO:0000259" key="10">
    <source>
        <dbReference type="PROSITE" id="PS51272"/>
    </source>
</evidence>
<dbReference type="GO" id="GO:0030245">
    <property type="term" value="P:cellulose catabolic process"/>
    <property type="evidence" value="ECO:0007669"/>
    <property type="project" value="UniProtKB-KW"/>
</dbReference>
<dbReference type="SUPFAM" id="SSF81296">
    <property type="entry name" value="E set domains"/>
    <property type="match status" value="3"/>
</dbReference>
<comment type="catalytic activity">
    <reaction evidence="8">
        <text>Hydrolysis of terminal, non-reducing alpha-D-galactose residues in alpha-D-galactosides, including galactose oligosaccharides, galactomannans and galactolipids.</text>
        <dbReference type="EC" id="3.2.1.22"/>
    </reaction>
</comment>
<organism evidence="11 12">
    <name type="scientific">Cohnella rhizosphaerae</name>
    <dbReference type="NCBI Taxonomy" id="1457232"/>
    <lineage>
        <taxon>Bacteria</taxon>
        <taxon>Bacillati</taxon>
        <taxon>Bacillota</taxon>
        <taxon>Bacilli</taxon>
        <taxon>Bacillales</taxon>
        <taxon>Paenibacillaceae</taxon>
        <taxon>Cohnella</taxon>
    </lineage>
</organism>
<dbReference type="PROSITE" id="PS51272">
    <property type="entry name" value="SLH"/>
    <property type="match status" value="2"/>
</dbReference>
<evidence type="ECO:0000256" key="5">
    <source>
        <dbReference type="ARBA" id="ARBA00023277"/>
    </source>
</evidence>
<keyword evidence="7" id="KW-0624">Polysaccharide degradation</keyword>
<accession>A0A9X4KWA0</accession>
<keyword evidence="3 8" id="KW-0378">Hydrolase</keyword>
<dbReference type="InterPro" id="IPR017853">
    <property type="entry name" value="GH"/>
</dbReference>
<evidence type="ECO:0000313" key="11">
    <source>
        <dbReference type="EMBL" id="MDG0812325.1"/>
    </source>
</evidence>
<dbReference type="PRINTS" id="PR00740">
    <property type="entry name" value="GLHYDRLASE27"/>
</dbReference>
<dbReference type="EMBL" id="JAPDIA010000008">
    <property type="protein sequence ID" value="MDG0812325.1"/>
    <property type="molecule type" value="Genomic_DNA"/>
</dbReference>
<comment type="caution">
    <text evidence="11">The sequence shown here is derived from an EMBL/GenBank/DDBJ whole genome shotgun (WGS) entry which is preliminary data.</text>
</comment>
<sequence length="1557" mass="164016">MHRIVKRRSLILLLVVALFAQLGLVAPGAKRAAAADKELAQKPYMGWSSYSMQVYDGPSGGWTSAAKIKQMSDAMHEKLQSHGYNYINIDAGWNGGMDEYARPIPSETLYPDGFQNVIDYVHANGQKIGIYLIPGLSPAAYEANLPIYGTESCHIRDITKQPVQYADYWNIGYKIDFKTNPECAQAYIDSIADLIGSWGIDFVKFDSVTPGSGHNDTTIDARDDVAAWSKALARHGIWFELSWALDHNYADVWKKYANGWRVNWDVESYDPKVGLTQWANIARLFPDAAIWWRDAGPRTGWNDFDSLNVGNGAMDGLTKDERQTAMTFWSVSAAPLYTGNDLTRLDSFGLQLLTNDEVIAVNQAGRPAHPVSTATSQQVWFANNGDGTYNVAVFNLGTKAESITVNWRDIGLSGPASVRDLWSHSELGTFEKGYTAESVDPHASRLFKVTAKSGTSFVNDDDTGFIYDGDWTRNGGKEVSAESQDLTVNVGTTAPGLTASAPQEDVSNVQDPATNAQALTAADHYYVLNDDDTDIQYQGNWNDSGDRGLGDYANDVHWTDGNGNSFQLTFKGTGIDYITETEGAQGNVDIYLDGALQGTADTHKDDGRSVQQTVYRIEGLDGEAHTLKGVKQSGGYALLDALKVRVDHLIDPAAASFDSELPADVQTALKVDARYLNSVTLNGSSLANPADYRVAGGTVTVKKEAFAGLAAGDATLAFAFAGGDSESKTVTISGQSSAISPKTASFDKKPANQSDVSTTLTLNGNSLVGIANGDKALTAGTDYSVAGTTVKIAKSYLATLPVGSAQLAFSFSGGAPQTLTINVTDTSGLRYVLVNNSDAGIAYSGSWNNNGGRPYGDYQGDVQFTENNGDSFTYVFSGTGIGIVTEMDNSQGDMDVYLDGQLVSTVDTRSAVRKGFQTVYSVSGLPNGQHTLKGVKKNGQFMLLDALRIEKPSLLGEEAVGFDPAQPADAAVTLLRDSGSLVDVRNGTKTLSAETDYTLTGNTVTIRSSYLATLPSGATTLTFGFKGDAFSDIHYTAKNEDFYSYTFKGTGFALRMPTGPSQGEFEVYVDGVSQGTGDAESADLKLQQNVFQLDGLTDGTHTVKVVKKSGDLLLADGMAYTVGSADVVPQNPSGPVTQTPAPEKVQGSVGGASGSGAISVDVSRTTLGDGTKRDELTLSGASVKDAIAKQAASGAASIALVIPDANDEVSETKVTVPTDIAKQLADGRLDLSLAIGGSRIVVPAASLGAAGGDLVFTTKPLKSAADRSAAQSRANASSVVKAAYGGEAAVIGRPLAIDTNVQGRNVDVVLPLGEAASAVAKQLGVFVEHSDGSTELKRGEIVDLGTGKGFKITVNKFSTFTLLRLGDHSSASHQAYIKGFADGTFRPAAALTRAQIATIVARLTAGTDSGGNGQAKSYADVSASHWAAADIAAVGKLGLMNGYADGTFRPDQAVTRAEMAALAAKLAQPSGTPGAGFKDTAGSWAEAAIKQAQGAGWIAGYADGTFRPGQALTRAEAVTLLNRVLGRVPAQSGGVSVWSDVPAGHWALADLLEAAAD</sequence>
<protein>
    <recommendedName>
        <fullName evidence="8">Alpha-galactosidase</fullName>
        <ecNumber evidence="8">3.2.1.22</ecNumber>
    </recommendedName>
    <alternativeName>
        <fullName evidence="8">Melibiase</fullName>
    </alternativeName>
</protein>
<evidence type="ECO:0000256" key="2">
    <source>
        <dbReference type="ARBA" id="ARBA00022729"/>
    </source>
</evidence>
<keyword evidence="12" id="KW-1185">Reference proteome</keyword>
<dbReference type="InterPro" id="IPR001119">
    <property type="entry name" value="SLH_dom"/>
</dbReference>
<dbReference type="InterPro" id="IPR014756">
    <property type="entry name" value="Ig_E-set"/>
</dbReference>
<feature type="compositionally biased region" description="Polar residues" evidence="9">
    <location>
        <begin position="1130"/>
        <end position="1140"/>
    </location>
</feature>
<feature type="domain" description="SLH" evidence="10">
    <location>
        <begin position="1414"/>
        <end position="1477"/>
    </location>
</feature>
<dbReference type="Pfam" id="PF03442">
    <property type="entry name" value="CBM_X2"/>
    <property type="match status" value="3"/>
</dbReference>
<dbReference type="InterPro" id="IPR002241">
    <property type="entry name" value="Glyco_hydro_27"/>
</dbReference>
<keyword evidence="2" id="KW-0732">Signal</keyword>
<evidence type="ECO:0000256" key="1">
    <source>
        <dbReference type="ARBA" id="ARBA00009743"/>
    </source>
</evidence>
<dbReference type="GO" id="GO:0004557">
    <property type="term" value="F:alpha-galactosidase activity"/>
    <property type="evidence" value="ECO:0007669"/>
    <property type="project" value="UniProtKB-EC"/>
</dbReference>
<keyword evidence="8" id="KW-1015">Disulfide bond</keyword>
<dbReference type="Pfam" id="PF16499">
    <property type="entry name" value="Melibiase_2"/>
    <property type="match status" value="2"/>
</dbReference>
<dbReference type="EC" id="3.2.1.22" evidence="8"/>
<reference evidence="11" key="1">
    <citation type="submission" date="2022-10" db="EMBL/GenBank/DDBJ databases">
        <title>Comparative genomic analysis of Cohnella hashimotonis sp. nov., isolated from the International Space Station.</title>
        <authorList>
            <person name="Simpson A."/>
            <person name="Venkateswaran K."/>
        </authorList>
    </citation>
    <scope>NUCLEOTIDE SEQUENCE</scope>
    <source>
        <strain evidence="11">DSM 28161</strain>
    </source>
</reference>
<dbReference type="Pfam" id="PF17801">
    <property type="entry name" value="Melibiase_C"/>
    <property type="match status" value="1"/>
</dbReference>
<dbReference type="Gene3D" id="2.60.120.260">
    <property type="entry name" value="Galactose-binding domain-like"/>
    <property type="match status" value="3"/>
</dbReference>
<dbReference type="Proteomes" id="UP001153404">
    <property type="component" value="Unassembled WGS sequence"/>
</dbReference>
<keyword evidence="4" id="KW-0136">Cellulose degradation</keyword>
<evidence type="ECO:0000256" key="7">
    <source>
        <dbReference type="ARBA" id="ARBA00023326"/>
    </source>
</evidence>
<dbReference type="InterPro" id="IPR041233">
    <property type="entry name" value="Melibiase_C"/>
</dbReference>
<evidence type="ECO:0000256" key="9">
    <source>
        <dbReference type="SAM" id="MobiDB-lite"/>
    </source>
</evidence>
<dbReference type="InterPro" id="IPR013785">
    <property type="entry name" value="Aldolase_TIM"/>
</dbReference>
<name>A0A9X4KWA0_9BACL</name>
<dbReference type="SUPFAM" id="SSF51011">
    <property type="entry name" value="Glycosyl hydrolase domain"/>
    <property type="match status" value="1"/>
</dbReference>
<keyword evidence="5" id="KW-0119">Carbohydrate metabolism</keyword>
<dbReference type="Gene3D" id="2.60.40.1180">
    <property type="entry name" value="Golgi alpha-mannosidase II"/>
    <property type="match status" value="1"/>
</dbReference>
<evidence type="ECO:0000256" key="3">
    <source>
        <dbReference type="ARBA" id="ARBA00022801"/>
    </source>
</evidence>
<dbReference type="RefSeq" id="WP_277535564.1">
    <property type="nucleotide sequence ID" value="NZ_JAPDIA010000008.1"/>
</dbReference>
<gene>
    <name evidence="11" type="ORF">OMP40_25460</name>
</gene>
<dbReference type="InterPro" id="IPR013780">
    <property type="entry name" value="Glyco_hydro_b"/>
</dbReference>